<comment type="catalytic activity">
    <reaction evidence="12">
        <text>D-fructose + ATP = D-fructose 6-phosphate + ADP + H(+)</text>
        <dbReference type="Rhea" id="RHEA:16125"/>
        <dbReference type="ChEBI" id="CHEBI:15378"/>
        <dbReference type="ChEBI" id="CHEBI:30616"/>
        <dbReference type="ChEBI" id="CHEBI:37721"/>
        <dbReference type="ChEBI" id="CHEBI:61527"/>
        <dbReference type="ChEBI" id="CHEBI:456216"/>
        <dbReference type="EC" id="2.7.1.4"/>
    </reaction>
</comment>
<evidence type="ECO:0000313" key="14">
    <source>
        <dbReference type="Proteomes" id="UP000244338"/>
    </source>
</evidence>
<evidence type="ECO:0000256" key="10">
    <source>
        <dbReference type="ARBA" id="ARBA00023277"/>
    </source>
</evidence>
<evidence type="ECO:0000256" key="1">
    <source>
        <dbReference type="ARBA" id="ARBA00001946"/>
    </source>
</evidence>
<evidence type="ECO:0000256" key="3">
    <source>
        <dbReference type="ARBA" id="ARBA00022679"/>
    </source>
</evidence>
<evidence type="ECO:0000256" key="7">
    <source>
        <dbReference type="ARBA" id="ARBA00022833"/>
    </source>
</evidence>
<keyword evidence="4" id="KW-0479">Metal-binding</keyword>
<name>A0A2R6XZM2_9BACL</name>
<evidence type="ECO:0000256" key="8">
    <source>
        <dbReference type="ARBA" id="ARBA00022840"/>
    </source>
</evidence>
<dbReference type="Pfam" id="PF00480">
    <property type="entry name" value="ROK"/>
    <property type="match status" value="1"/>
</dbReference>
<reference evidence="14" key="1">
    <citation type="journal article" date="2018" name="Sci. Rep.">
        <title>Lignite coal burning seam in the remote Altai Mountains harbors a hydrogen-driven thermophilic microbial community.</title>
        <authorList>
            <person name="Kadnikov V.V."/>
            <person name="Mardanov A.V."/>
            <person name="Ivasenko D.A."/>
            <person name="Antsiferov D.V."/>
            <person name="Beletsky A.V."/>
            <person name="Karnachuk O.V."/>
            <person name="Ravin N.V."/>
        </authorList>
    </citation>
    <scope>NUCLEOTIDE SEQUENCE [LARGE SCALE GENOMIC DNA]</scope>
</reference>
<sequence length="303" mass="32112">MDGAPIYAALEAGGTKMVFGVGRWDERGSTWHILERVTLPTQTPHETIPAISDFFAKQSYGTLQALGIASFGPLDLSPESAQFGSITTTPKRAWRHYPLKKVLEAHLGVPVAIDTDVAGAALGEARYGAGKGARHLAYMTVGTGIGVGIIINGAIARGLTHPEFGHIYVRTSPGDDFPGVCPYHGDCLEGLASGPAIEKRTGARGEALSSDHPVWDHVAYVLGEAVVTLLLSVGPEKVILGGGVMKQASLFPRIRRHVLASLNGYLVHPLLPERIDELIVPPGLGDLAGLYGALELARMYKNG</sequence>
<evidence type="ECO:0000256" key="9">
    <source>
        <dbReference type="ARBA" id="ARBA00022842"/>
    </source>
</evidence>
<proteinExistence type="inferred from homology"/>
<dbReference type="PROSITE" id="PS01125">
    <property type="entry name" value="ROK"/>
    <property type="match status" value="1"/>
</dbReference>
<dbReference type="InterPro" id="IPR043129">
    <property type="entry name" value="ATPase_NBD"/>
</dbReference>
<dbReference type="InterPro" id="IPR051804">
    <property type="entry name" value="Carb_Metab_Reg_Kinase/Isom"/>
</dbReference>
<dbReference type="EC" id="2.7.1.4" evidence="11"/>
<keyword evidence="10" id="KW-0119">Carbohydrate metabolism</keyword>
<dbReference type="Gene3D" id="3.30.420.40">
    <property type="match status" value="2"/>
</dbReference>
<gene>
    <name evidence="13" type="ORF">BSOLF_1320</name>
</gene>
<dbReference type="GO" id="GO:0046872">
    <property type="term" value="F:metal ion binding"/>
    <property type="evidence" value="ECO:0007669"/>
    <property type="project" value="UniProtKB-KW"/>
</dbReference>
<dbReference type="FunFam" id="3.30.420.40:FF:000153">
    <property type="entry name" value="Putative fructokinase"/>
    <property type="match status" value="1"/>
</dbReference>
<dbReference type="EMBL" id="PEBX01000065">
    <property type="protein sequence ID" value="PTQ55863.1"/>
    <property type="molecule type" value="Genomic_DNA"/>
</dbReference>
<comment type="cofactor">
    <cofactor evidence="1">
        <name>Mg(2+)</name>
        <dbReference type="ChEBI" id="CHEBI:18420"/>
    </cofactor>
</comment>
<keyword evidence="7" id="KW-0862">Zinc</keyword>
<protein>
    <recommendedName>
        <fullName evidence="11">fructokinase</fullName>
        <ecNumber evidence="11">2.7.1.4</ecNumber>
    </recommendedName>
</protein>
<dbReference type="Proteomes" id="UP000244338">
    <property type="component" value="Unassembled WGS sequence"/>
</dbReference>
<keyword evidence="5" id="KW-0547">Nucleotide-binding</keyword>
<evidence type="ECO:0000256" key="5">
    <source>
        <dbReference type="ARBA" id="ARBA00022741"/>
    </source>
</evidence>
<evidence type="ECO:0000256" key="11">
    <source>
        <dbReference type="ARBA" id="ARBA00038887"/>
    </source>
</evidence>
<evidence type="ECO:0000256" key="6">
    <source>
        <dbReference type="ARBA" id="ARBA00022777"/>
    </source>
</evidence>
<dbReference type="AlphaFoldDB" id="A0A2R6XZM2"/>
<organism evidence="13 14">
    <name type="scientific">Candidatus Carbonibacillus altaicus</name>
    <dbReference type="NCBI Taxonomy" id="2163959"/>
    <lineage>
        <taxon>Bacteria</taxon>
        <taxon>Bacillati</taxon>
        <taxon>Bacillota</taxon>
        <taxon>Bacilli</taxon>
        <taxon>Bacillales</taxon>
        <taxon>Candidatus Carbonibacillus</taxon>
    </lineage>
</organism>
<dbReference type="PANTHER" id="PTHR42742:SF3">
    <property type="entry name" value="FRUCTOKINASE"/>
    <property type="match status" value="1"/>
</dbReference>
<evidence type="ECO:0000256" key="2">
    <source>
        <dbReference type="ARBA" id="ARBA00006479"/>
    </source>
</evidence>
<keyword evidence="3" id="KW-0808">Transferase</keyword>
<evidence type="ECO:0000256" key="12">
    <source>
        <dbReference type="ARBA" id="ARBA00048451"/>
    </source>
</evidence>
<dbReference type="InterPro" id="IPR049874">
    <property type="entry name" value="ROK_cs"/>
</dbReference>
<accession>A0A2R6XZM2</accession>
<comment type="caution">
    <text evidence="13">The sequence shown here is derived from an EMBL/GenBank/DDBJ whole genome shotgun (WGS) entry which is preliminary data.</text>
</comment>
<evidence type="ECO:0000256" key="4">
    <source>
        <dbReference type="ARBA" id="ARBA00022723"/>
    </source>
</evidence>
<keyword evidence="6 13" id="KW-0418">Kinase</keyword>
<dbReference type="GO" id="GO:0005524">
    <property type="term" value="F:ATP binding"/>
    <property type="evidence" value="ECO:0007669"/>
    <property type="project" value="UniProtKB-KW"/>
</dbReference>
<dbReference type="SUPFAM" id="SSF53067">
    <property type="entry name" value="Actin-like ATPase domain"/>
    <property type="match status" value="1"/>
</dbReference>
<dbReference type="PANTHER" id="PTHR42742">
    <property type="entry name" value="TRANSCRIPTIONAL REPRESSOR MPRA"/>
    <property type="match status" value="1"/>
</dbReference>
<comment type="similarity">
    <text evidence="2">Belongs to the ROK (NagC/XylR) family.</text>
</comment>
<evidence type="ECO:0000313" key="13">
    <source>
        <dbReference type="EMBL" id="PTQ55863.1"/>
    </source>
</evidence>
<keyword evidence="8" id="KW-0067">ATP-binding</keyword>
<dbReference type="InterPro" id="IPR000600">
    <property type="entry name" value="ROK"/>
</dbReference>
<keyword evidence="9" id="KW-0460">Magnesium</keyword>
<dbReference type="GO" id="GO:0008865">
    <property type="term" value="F:fructokinase activity"/>
    <property type="evidence" value="ECO:0007669"/>
    <property type="project" value="UniProtKB-EC"/>
</dbReference>
<dbReference type="CDD" id="cd24067">
    <property type="entry name" value="ASKHA_NBD_ROK_BsFRK-like"/>
    <property type="match status" value="1"/>
</dbReference>